<dbReference type="PANTHER" id="PTHR15615">
    <property type="match status" value="1"/>
</dbReference>
<keyword evidence="4" id="KW-1185">Reference proteome</keyword>
<evidence type="ECO:0000313" key="4">
    <source>
        <dbReference type="Proteomes" id="UP000719766"/>
    </source>
</evidence>
<name>A0A9P7DX13_9AGAM</name>
<proteinExistence type="predicted"/>
<dbReference type="Pfam" id="PF00134">
    <property type="entry name" value="Cyclin_N"/>
    <property type="match status" value="1"/>
</dbReference>
<dbReference type="InterPro" id="IPR013922">
    <property type="entry name" value="Cyclin_PHO80-like"/>
</dbReference>
<accession>A0A9P7DX13</accession>
<dbReference type="RefSeq" id="XP_041166715.1">
    <property type="nucleotide sequence ID" value="XM_041305674.1"/>
</dbReference>
<evidence type="ECO:0000313" key="3">
    <source>
        <dbReference type="EMBL" id="KAG1805100.1"/>
    </source>
</evidence>
<dbReference type="Gene3D" id="1.10.472.10">
    <property type="entry name" value="Cyclin-like"/>
    <property type="match status" value="1"/>
</dbReference>
<protein>
    <recommendedName>
        <fullName evidence="2">Cyclin N-terminal domain-containing protein</fullName>
    </recommendedName>
</protein>
<dbReference type="InterPro" id="IPR041078">
    <property type="entry name" value="Plavaka"/>
</dbReference>
<feature type="region of interest" description="Disordered" evidence="1">
    <location>
        <begin position="1158"/>
        <end position="1178"/>
    </location>
</feature>
<dbReference type="GO" id="GO:0005634">
    <property type="term" value="C:nucleus"/>
    <property type="evidence" value="ECO:0007669"/>
    <property type="project" value="TreeGrafter"/>
</dbReference>
<dbReference type="Proteomes" id="UP000719766">
    <property type="component" value="Unassembled WGS sequence"/>
</dbReference>
<feature type="compositionally biased region" description="Low complexity" evidence="1">
    <location>
        <begin position="133"/>
        <end position="145"/>
    </location>
</feature>
<dbReference type="InterPro" id="IPR006671">
    <property type="entry name" value="Cyclin_N"/>
</dbReference>
<dbReference type="GO" id="GO:0000307">
    <property type="term" value="C:cyclin-dependent protein kinase holoenzyme complex"/>
    <property type="evidence" value="ECO:0007669"/>
    <property type="project" value="TreeGrafter"/>
</dbReference>
<dbReference type="GeneID" id="64599438"/>
<evidence type="ECO:0000259" key="2">
    <source>
        <dbReference type="Pfam" id="PF00134"/>
    </source>
</evidence>
<dbReference type="AlphaFoldDB" id="A0A9P7DX13"/>
<dbReference type="GO" id="GO:0016538">
    <property type="term" value="F:cyclin-dependent protein serine/threonine kinase regulator activity"/>
    <property type="evidence" value="ECO:0007669"/>
    <property type="project" value="TreeGrafter"/>
</dbReference>
<feature type="region of interest" description="Disordered" evidence="1">
    <location>
        <begin position="113"/>
        <end position="176"/>
    </location>
</feature>
<dbReference type="SUPFAM" id="SSF47954">
    <property type="entry name" value="Cyclin-like"/>
    <property type="match status" value="1"/>
</dbReference>
<evidence type="ECO:0000256" key="1">
    <source>
        <dbReference type="SAM" id="MobiDB-lite"/>
    </source>
</evidence>
<reference evidence="3" key="1">
    <citation type="journal article" date="2020" name="New Phytol.">
        <title>Comparative genomics reveals dynamic genome evolution in host specialist ectomycorrhizal fungi.</title>
        <authorList>
            <person name="Lofgren L.A."/>
            <person name="Nguyen N.H."/>
            <person name="Vilgalys R."/>
            <person name="Ruytinx J."/>
            <person name="Liao H.L."/>
            <person name="Branco S."/>
            <person name="Kuo A."/>
            <person name="LaButti K."/>
            <person name="Lipzen A."/>
            <person name="Andreopoulos W."/>
            <person name="Pangilinan J."/>
            <person name="Riley R."/>
            <person name="Hundley H."/>
            <person name="Na H."/>
            <person name="Barry K."/>
            <person name="Grigoriev I.V."/>
            <person name="Stajich J.E."/>
            <person name="Kennedy P.G."/>
        </authorList>
    </citation>
    <scope>NUCLEOTIDE SEQUENCE</scope>
    <source>
        <strain evidence="3">S12</strain>
    </source>
</reference>
<organism evidence="3 4">
    <name type="scientific">Suillus plorans</name>
    <dbReference type="NCBI Taxonomy" id="116603"/>
    <lineage>
        <taxon>Eukaryota</taxon>
        <taxon>Fungi</taxon>
        <taxon>Dikarya</taxon>
        <taxon>Basidiomycota</taxon>
        <taxon>Agaricomycotina</taxon>
        <taxon>Agaricomycetes</taxon>
        <taxon>Agaricomycetidae</taxon>
        <taxon>Boletales</taxon>
        <taxon>Suillineae</taxon>
        <taxon>Suillaceae</taxon>
        <taxon>Suillus</taxon>
    </lineage>
</organism>
<dbReference type="PANTHER" id="PTHR15615:SF108">
    <property type="entry name" value="PROTEIN CNPPD1"/>
    <property type="match status" value="1"/>
</dbReference>
<dbReference type="GO" id="GO:0019901">
    <property type="term" value="F:protein kinase binding"/>
    <property type="evidence" value="ECO:0007669"/>
    <property type="project" value="InterPro"/>
</dbReference>
<comment type="caution">
    <text evidence="3">The sequence shown here is derived from an EMBL/GenBank/DDBJ whole genome shotgun (WGS) entry which is preliminary data.</text>
</comment>
<feature type="compositionally biased region" description="Pro residues" evidence="1">
    <location>
        <begin position="1164"/>
        <end position="1178"/>
    </location>
</feature>
<dbReference type="OrthoDB" id="3239511at2759"/>
<dbReference type="InterPro" id="IPR036915">
    <property type="entry name" value="Cyclin-like_sf"/>
</dbReference>
<dbReference type="Pfam" id="PF18759">
    <property type="entry name" value="Plavaka"/>
    <property type="match status" value="1"/>
</dbReference>
<feature type="domain" description="Cyclin N-terminal" evidence="2">
    <location>
        <begin position="1076"/>
        <end position="1129"/>
    </location>
</feature>
<sequence length="1199" mass="137604">MSDYYDNLSSTSLLLIDPTPPIIVFESLAASLRLYIFNLYYSCGMAPNRNTTNRGHKYIASTSSNNQVDCQYCNKSYSARGIKSHEQGCLRRRDKKNDDKDFAALAARAVEEELQRKEARREKRRHRKEQTMASAVVAAAAPSVPLRMVPDGTKNSSPEQDQQPDDFTAGPLFEGNSDVADAMSISRDSDARQRSESDTSMGIPACTTLSLLPIMPSAPPNLDTFKTEYHPHSGRATSVESFSTFGRKEHQLPPIVDNEPWQPFACRADFEFAKLAHQAALNKNQTDELLRLIWRIADGQVKFTFKSHGDVSKAWDRAASQMSPFEKHTITVEHKREDLKYNVYTRPLWDWALDLLQDPLLAPHFVWDAQRLYKHNGMRYERFVHEPWTGDHWWNVQSSLPENGVPFAFILYADKTHLSSAGTVKAYPVFVRCGNLPVNIRNTDGLGGGSFVQVPDDSEEDGKLSYVNLKRVVWHKAFFKLLETIIIYAKAGYAYTCYDGVMRWLYAFILLLSADYEEQCVMALIRGTNCHCPCPICLVPSDKLYDNASTYPTRSSDDTKALVELWTRDRVAGESALKKQGLRPIKNVFWKVPNSDPHDTVLQDHLHVYHMGQWKHLFGELKQRIAALGRSNEKKLDDQFDTFPRWRNLNHFDWVTNITYSDSNKLRDISRQVLYAAQNILTRAADEAGYALLRCIASYLHIDMYISLDVQTESTIAAGRAEVLEFQKRLEDYIKIVEETDPDTIKNWNFPKIHSGKHIFDDIMVKGAARNFSTRPNEKQHGPIKWWYLRQTNRKDIADQILELDHKSVVSEFIRSRIECLDEERRKLMLLQEELEDTDLDDEKFEEHFHIGSPLKNQTTLSQVEEENKSIRAFHQFRKKLATFLNHFLPSHNIPLPEGTTWLKLSAQDQIHEYRYLKVHYESTADWKLATDYLRCNPSFHGKERRDCALIRTLDKDGRDKNIFVKILCMFKHTVGSCTLDLALVLPMDALIGPRRRMDRELRLTRLRARPASSSEFITLYSIIHGALLVPDFAHDGDYFLVDTVDTDMFLQYPPSSSNSQLLKARFPTAWGSSGHRLFVSAFMLASKVICDNTYSNKSWSIVAQGMFQLREINQMERKMYQYLEWELNVDPVTLREFEDMVKKDFAGQGPYLTYILPSSSKTTPPPTTNPFPPPPAALAPMPSYGHWYPSPTAPNSNP</sequence>
<dbReference type="EMBL" id="JABBWE010000003">
    <property type="protein sequence ID" value="KAG1805100.1"/>
    <property type="molecule type" value="Genomic_DNA"/>
</dbReference>
<dbReference type="CDD" id="cd20557">
    <property type="entry name" value="CYCLIN_ScPCL1-like"/>
    <property type="match status" value="1"/>
</dbReference>
<gene>
    <name evidence="3" type="ORF">HD556DRAFT_1437260</name>
</gene>